<dbReference type="GO" id="GO:0005829">
    <property type="term" value="C:cytosol"/>
    <property type="evidence" value="ECO:0007669"/>
    <property type="project" value="TreeGrafter"/>
</dbReference>
<evidence type="ECO:0000313" key="2">
    <source>
        <dbReference type="EMBL" id="PVU86353.1"/>
    </source>
</evidence>
<comment type="caution">
    <text evidence="2">The sequence shown here is derived from an EMBL/GenBank/DDBJ whole genome shotgun (WGS) entry which is preliminary data.</text>
</comment>
<dbReference type="FunFam" id="3.30.1330.40:FF:000001">
    <property type="entry name" value="L-PSP family endoribonuclease"/>
    <property type="match status" value="1"/>
</dbReference>
<dbReference type="CDD" id="cd00448">
    <property type="entry name" value="YjgF_YER057c_UK114_family"/>
    <property type="match status" value="1"/>
</dbReference>
<dbReference type="PANTHER" id="PTHR11803:SF58">
    <property type="entry name" value="PROTEIN HMF1-RELATED"/>
    <property type="match status" value="1"/>
</dbReference>
<dbReference type="InterPro" id="IPR006056">
    <property type="entry name" value="RidA"/>
</dbReference>
<dbReference type="Proteomes" id="UP000245699">
    <property type="component" value="Unassembled WGS sequence"/>
</dbReference>
<dbReference type="PANTHER" id="PTHR11803">
    <property type="entry name" value="2-IMINOBUTANOATE/2-IMINOPROPANOATE DEAMINASE RIDA"/>
    <property type="match status" value="1"/>
</dbReference>
<evidence type="ECO:0000256" key="1">
    <source>
        <dbReference type="ARBA" id="ARBA00010552"/>
    </source>
</evidence>
<dbReference type="STRING" id="61424.A0A2T9Y216"/>
<reference evidence="2 3" key="1">
    <citation type="journal article" date="2018" name="MBio">
        <title>Comparative Genomics Reveals the Core Gene Toolbox for the Fungus-Insect Symbiosis.</title>
        <authorList>
            <person name="Wang Y."/>
            <person name="Stata M."/>
            <person name="Wang W."/>
            <person name="Stajich J.E."/>
            <person name="White M.M."/>
            <person name="Moncalvo J.M."/>
        </authorList>
    </citation>
    <scope>NUCLEOTIDE SEQUENCE [LARGE SCALE GENOMIC DNA]</scope>
    <source>
        <strain evidence="2 3">AUS-77-4</strain>
    </source>
</reference>
<organism evidence="2 3">
    <name type="scientific">Furculomyces boomerangus</name>
    <dbReference type="NCBI Taxonomy" id="61424"/>
    <lineage>
        <taxon>Eukaryota</taxon>
        <taxon>Fungi</taxon>
        <taxon>Fungi incertae sedis</taxon>
        <taxon>Zoopagomycota</taxon>
        <taxon>Kickxellomycotina</taxon>
        <taxon>Harpellomycetes</taxon>
        <taxon>Harpellales</taxon>
        <taxon>Harpellaceae</taxon>
        <taxon>Furculomyces</taxon>
    </lineage>
</organism>
<dbReference type="GO" id="GO:0005739">
    <property type="term" value="C:mitochondrion"/>
    <property type="evidence" value="ECO:0007669"/>
    <property type="project" value="TreeGrafter"/>
</dbReference>
<dbReference type="OrthoDB" id="309640at2759"/>
<dbReference type="SUPFAM" id="SSF55298">
    <property type="entry name" value="YjgF-like"/>
    <property type="match status" value="1"/>
</dbReference>
<name>A0A2T9Y216_9FUNG</name>
<sequence>MFKEVIVPDAPINTAPYSRAVIANGFVFVSGQVSTDPVTFEDVHGDITEQTRLTILNLKRVLEAAGSSLDKVVKTTVFLSDINEWPIMNVEYAKHFLKPAPARSAFQVANLPGGLKVEIECIALAPSSE</sequence>
<dbReference type="Pfam" id="PF01042">
    <property type="entry name" value="Ribonuc_L-PSP"/>
    <property type="match status" value="1"/>
</dbReference>
<gene>
    <name evidence="2" type="ORF">BB559_006549</name>
</gene>
<evidence type="ECO:0000313" key="3">
    <source>
        <dbReference type="Proteomes" id="UP000245699"/>
    </source>
</evidence>
<dbReference type="NCBIfam" id="TIGR00004">
    <property type="entry name" value="Rid family detoxifying hydrolase"/>
    <property type="match status" value="1"/>
</dbReference>
<protein>
    <submittedName>
        <fullName evidence="2">Uncharacterized protein</fullName>
    </submittedName>
</protein>
<keyword evidence="3" id="KW-1185">Reference proteome</keyword>
<comment type="similarity">
    <text evidence="1">Belongs to the RutC family.</text>
</comment>
<proteinExistence type="inferred from homology"/>
<accession>A0A2T9Y216</accession>
<dbReference type="InterPro" id="IPR035959">
    <property type="entry name" value="RutC-like_sf"/>
</dbReference>
<dbReference type="InterPro" id="IPR019897">
    <property type="entry name" value="RidA_CS"/>
</dbReference>
<dbReference type="PROSITE" id="PS01094">
    <property type="entry name" value="UPF0076"/>
    <property type="match status" value="1"/>
</dbReference>
<dbReference type="GO" id="GO:0019239">
    <property type="term" value="F:deaminase activity"/>
    <property type="evidence" value="ECO:0007669"/>
    <property type="project" value="TreeGrafter"/>
</dbReference>
<dbReference type="InterPro" id="IPR006175">
    <property type="entry name" value="YjgF/YER057c/UK114"/>
</dbReference>
<dbReference type="EMBL" id="MBFT01000930">
    <property type="protein sequence ID" value="PVU86353.1"/>
    <property type="molecule type" value="Genomic_DNA"/>
</dbReference>
<dbReference type="Gene3D" id="3.30.1330.40">
    <property type="entry name" value="RutC-like"/>
    <property type="match status" value="1"/>
</dbReference>
<dbReference type="AlphaFoldDB" id="A0A2T9Y216"/>